<dbReference type="CDD" id="cd00381">
    <property type="entry name" value="IMPDH"/>
    <property type="match status" value="1"/>
</dbReference>
<dbReference type="AlphaFoldDB" id="A0AAV9IVY1"/>
<comment type="catalytic activity">
    <reaction evidence="11 13 19">
        <text>IMP + NAD(+) + H2O = XMP + NADH + H(+)</text>
        <dbReference type="Rhea" id="RHEA:11708"/>
        <dbReference type="ChEBI" id="CHEBI:15377"/>
        <dbReference type="ChEBI" id="CHEBI:15378"/>
        <dbReference type="ChEBI" id="CHEBI:57464"/>
        <dbReference type="ChEBI" id="CHEBI:57540"/>
        <dbReference type="ChEBI" id="CHEBI:57945"/>
        <dbReference type="ChEBI" id="CHEBI:58053"/>
        <dbReference type="EC" id="1.1.1.205"/>
    </reaction>
</comment>
<dbReference type="InterPro" id="IPR013785">
    <property type="entry name" value="Aldolase_TIM"/>
</dbReference>
<evidence type="ECO:0000256" key="8">
    <source>
        <dbReference type="ARBA" id="ARBA00023002"/>
    </source>
</evidence>
<dbReference type="PROSITE" id="PS00487">
    <property type="entry name" value="IMP_DH_GMP_RED"/>
    <property type="match status" value="1"/>
</dbReference>
<feature type="binding site" evidence="13">
    <location>
        <begin position="399"/>
        <end position="401"/>
    </location>
    <ligand>
        <name>IMP</name>
        <dbReference type="ChEBI" id="CHEBI:58053"/>
    </ligand>
</feature>
<gene>
    <name evidence="21" type="ORF">CDCA_CDCA08G2468</name>
</gene>
<evidence type="ECO:0000256" key="11">
    <source>
        <dbReference type="ARBA" id="ARBA00048028"/>
    </source>
</evidence>
<keyword evidence="13" id="KW-0963">Cytoplasm</keyword>
<evidence type="ECO:0000256" key="5">
    <source>
        <dbReference type="ARBA" id="ARBA00022749"/>
    </source>
</evidence>
<sequence>MSESHDLNGGCASPTPTAVSASTAAALMRSPPIKPWPPVTPSMPESELFAFADGAAAAEVFESGATGYAYNDIILLPGHVYFAADDVRLDSRVSRSIPLKTPLVSSPMDTVTESAMAIHMALQGGLGFVHYNNTVREQKKEVDRVKRYESGFITDPKTLAPHHTIADARDIKARYGFQGIPVTEDGRMGSRLLGIVSNRDIEFIRDPQVRLGDVMTRELVTAREGVTLEEAYAIVKESKKGKLPIVNGRGELVGLVARTDILKSRDFPNSTKDKVGKRLLCGAAIGTRPEDRDRLDALVEVGVDAIVLDSSQGDSTYQLDMLRYIKNRHAHLDVICGNVVTRSQAYHLIRAGADGLRIGMGCGSICTTQEVMACGRPQATAVYMVSQLAREHGVPTIADGGVSSIGHIIKGLSCGASCVMMGSMLAGTDEAPGEYFYKDGVRLKKYRGMGSMEAMKQGSAVRYFSEDDRVRVAQGVSGAVIDKGSLRRYLPYLIQGVKHGFQDLGVLSLQELHQRLYEGRLRFQVRTPAGQMEGSVHSLYTYERSAV</sequence>
<keyword evidence="9 13" id="KW-0520">NAD</keyword>
<dbReference type="PANTHER" id="PTHR11911:SF111">
    <property type="entry name" value="INOSINE-5'-MONOPHOSPHATE DEHYDROGENASE"/>
    <property type="match status" value="1"/>
</dbReference>
<feature type="binding site" evidence="13">
    <location>
        <position position="364"/>
    </location>
    <ligand>
        <name>IMP</name>
        <dbReference type="ChEBI" id="CHEBI:58053"/>
    </ligand>
</feature>
<dbReference type="PIRSF" id="PIRSF000130">
    <property type="entry name" value="IMPDH"/>
    <property type="match status" value="1"/>
</dbReference>
<keyword evidence="6 13" id="KW-0658">Purine biosynthesis</keyword>
<evidence type="ECO:0000256" key="4">
    <source>
        <dbReference type="ARBA" id="ARBA00022723"/>
    </source>
</evidence>
<dbReference type="GO" id="GO:0046872">
    <property type="term" value="F:metal ion binding"/>
    <property type="evidence" value="ECO:0007669"/>
    <property type="project" value="UniProtKB-UniRule"/>
</dbReference>
<evidence type="ECO:0000256" key="19">
    <source>
        <dbReference type="RuleBase" id="RU003928"/>
    </source>
</evidence>
<evidence type="ECO:0000313" key="22">
    <source>
        <dbReference type="Proteomes" id="UP001301350"/>
    </source>
</evidence>
<dbReference type="SMART" id="SM01240">
    <property type="entry name" value="IMPDH"/>
    <property type="match status" value="1"/>
</dbReference>
<dbReference type="InterPro" id="IPR000644">
    <property type="entry name" value="CBS_dom"/>
</dbReference>
<feature type="binding site" description="in other chain" evidence="13 16">
    <location>
        <position position="361"/>
    </location>
    <ligand>
        <name>K(+)</name>
        <dbReference type="ChEBI" id="CHEBI:29103"/>
        <note>ligand shared between two tetrameric partners</note>
    </ligand>
</feature>
<evidence type="ECO:0000256" key="1">
    <source>
        <dbReference type="ARBA" id="ARBA00001958"/>
    </source>
</evidence>
<evidence type="ECO:0000256" key="17">
    <source>
        <dbReference type="PROSITE-ProRule" id="PRU00703"/>
    </source>
</evidence>
<comment type="caution">
    <text evidence="13">Lacks conserved residue(s) required for the propagation of feature annotation.</text>
</comment>
<feature type="active site" description="Thioimidate intermediate" evidence="13 14">
    <location>
        <position position="366"/>
    </location>
</feature>
<dbReference type="GO" id="GO:0006177">
    <property type="term" value="P:GMP biosynthetic process"/>
    <property type="evidence" value="ECO:0007669"/>
    <property type="project" value="UniProtKB-UniRule"/>
</dbReference>
<comment type="similarity">
    <text evidence="3 13 18">Belongs to the IMPDH/GMPR family.</text>
</comment>
<dbReference type="FunFam" id="3.20.20.70:FF:000086">
    <property type="entry name" value="IMP dehydrogenase, putative"/>
    <property type="match status" value="1"/>
</dbReference>
<comment type="function">
    <text evidence="12 13">Catalyzes the conversion of inosine 5'-phosphate (IMP) to xanthosine 5'-phosphate (XMP), the first committed and rate-limiting step in the de novo synthesis of guanine nucleotides, and therefore plays an important role in the regulation of cell growth.</text>
</comment>
<evidence type="ECO:0000256" key="10">
    <source>
        <dbReference type="ARBA" id="ARBA00023122"/>
    </source>
</evidence>
<keyword evidence="7 13" id="KW-0630">Potassium</keyword>
<accession>A0AAV9IVY1</accession>
<evidence type="ECO:0000256" key="18">
    <source>
        <dbReference type="RuleBase" id="RU003927"/>
    </source>
</evidence>
<feature type="binding site" description="in other chain" evidence="13 16">
    <location>
        <position position="366"/>
    </location>
    <ligand>
        <name>K(+)</name>
        <dbReference type="ChEBI" id="CHEBI:29103"/>
        <note>ligand shared between two tetrameric partners</note>
    </ligand>
</feature>
<dbReference type="Pfam" id="PF00571">
    <property type="entry name" value="CBS"/>
    <property type="match status" value="2"/>
</dbReference>
<dbReference type="SMART" id="SM00116">
    <property type="entry name" value="CBS"/>
    <property type="match status" value="2"/>
</dbReference>
<feature type="active site" description="Proton acceptor" evidence="13 14">
    <location>
        <position position="462"/>
    </location>
</feature>
<protein>
    <recommendedName>
        <fullName evidence="13 19">Inosine-5'-monophosphate dehydrogenase</fullName>
        <shortName evidence="13">IMP dehydrogenase</shortName>
        <shortName evidence="13">IMPD</shortName>
        <shortName evidence="13">IMPDH</shortName>
        <ecNumber evidence="13 19">1.1.1.205</ecNumber>
    </recommendedName>
</protein>
<evidence type="ECO:0000256" key="12">
    <source>
        <dbReference type="ARBA" id="ARBA00056556"/>
    </source>
</evidence>
<dbReference type="EC" id="1.1.1.205" evidence="13 19"/>
<keyword evidence="5 13" id="KW-0332">GMP biosynthesis</keyword>
<comment type="cofactor">
    <cofactor evidence="1 13">
        <name>K(+)</name>
        <dbReference type="ChEBI" id="CHEBI:29103"/>
    </cofactor>
</comment>
<dbReference type="InterPro" id="IPR005990">
    <property type="entry name" value="IMP_DH"/>
</dbReference>
<evidence type="ECO:0000256" key="7">
    <source>
        <dbReference type="ARBA" id="ARBA00022958"/>
    </source>
</evidence>
<evidence type="ECO:0000313" key="21">
    <source>
        <dbReference type="EMBL" id="KAK4536443.1"/>
    </source>
</evidence>
<evidence type="ECO:0000256" key="13">
    <source>
        <dbReference type="HAMAP-Rule" id="MF_03156"/>
    </source>
</evidence>
<feature type="binding site" evidence="13">
    <location>
        <position position="530"/>
    </location>
    <ligand>
        <name>K(+)</name>
        <dbReference type="ChEBI" id="CHEBI:29103"/>
        <note>ligand shared between two tetrameric partners</note>
    </ligand>
</feature>
<dbReference type="NCBIfam" id="TIGR01302">
    <property type="entry name" value="IMP_dehydrog"/>
    <property type="match status" value="1"/>
</dbReference>
<keyword evidence="22" id="KW-1185">Reference proteome</keyword>
<feature type="binding site" evidence="13 15">
    <location>
        <begin position="309"/>
        <end position="311"/>
    </location>
    <ligand>
        <name>NAD(+)</name>
        <dbReference type="ChEBI" id="CHEBI:57540"/>
    </ligand>
</feature>
<dbReference type="PANTHER" id="PTHR11911">
    <property type="entry name" value="INOSINE-5-MONOPHOSPHATE DEHYDROGENASE RELATED"/>
    <property type="match status" value="1"/>
</dbReference>
<dbReference type="GO" id="GO:0000166">
    <property type="term" value="F:nucleotide binding"/>
    <property type="evidence" value="ECO:0007669"/>
    <property type="project" value="UniProtKB-UniRule"/>
</dbReference>
<reference evidence="21 22" key="1">
    <citation type="submission" date="2022-07" db="EMBL/GenBank/DDBJ databases">
        <title>Genome-wide signatures of adaptation to extreme environments.</title>
        <authorList>
            <person name="Cho C.H."/>
            <person name="Yoon H.S."/>
        </authorList>
    </citation>
    <scope>NUCLEOTIDE SEQUENCE [LARGE SCALE GENOMIC DNA]</scope>
    <source>
        <strain evidence="21 22">DBV 063 E5</strain>
    </source>
</reference>
<name>A0AAV9IVY1_CYACA</name>
<evidence type="ECO:0000256" key="15">
    <source>
        <dbReference type="PIRSR" id="PIRSR000130-3"/>
    </source>
</evidence>
<organism evidence="21 22">
    <name type="scientific">Cyanidium caldarium</name>
    <name type="common">Red alga</name>
    <dbReference type="NCBI Taxonomy" id="2771"/>
    <lineage>
        <taxon>Eukaryota</taxon>
        <taxon>Rhodophyta</taxon>
        <taxon>Bangiophyceae</taxon>
        <taxon>Cyanidiales</taxon>
        <taxon>Cyanidiaceae</taxon>
        <taxon>Cyanidium</taxon>
    </lineage>
</organism>
<dbReference type="CDD" id="cd04601">
    <property type="entry name" value="CBS_pair_IMPDH"/>
    <property type="match status" value="1"/>
</dbReference>
<feature type="domain" description="CBS" evidence="20">
    <location>
        <begin position="152"/>
        <end position="214"/>
    </location>
</feature>
<evidence type="ECO:0000259" key="20">
    <source>
        <dbReference type="PROSITE" id="PS51371"/>
    </source>
</evidence>
<evidence type="ECO:0000256" key="3">
    <source>
        <dbReference type="ARBA" id="ARBA00005502"/>
    </source>
</evidence>
<comment type="caution">
    <text evidence="21">The sequence shown here is derived from an EMBL/GenBank/DDBJ whole genome shotgun (WGS) entry which is preliminary data.</text>
</comment>
<feature type="binding site" evidence="13">
    <location>
        <position position="474"/>
    </location>
    <ligand>
        <name>IMP</name>
        <dbReference type="ChEBI" id="CHEBI:58053"/>
    </ligand>
</feature>
<feature type="binding site" evidence="13">
    <location>
        <begin position="446"/>
        <end position="450"/>
    </location>
    <ligand>
        <name>IMP</name>
        <dbReference type="ChEBI" id="CHEBI:58053"/>
    </ligand>
</feature>
<feature type="binding site" evidence="13">
    <location>
        <begin position="422"/>
        <end position="423"/>
    </location>
    <ligand>
        <name>IMP</name>
        <dbReference type="ChEBI" id="CHEBI:58053"/>
    </ligand>
</feature>
<keyword evidence="4 13" id="KW-0479">Metal-binding</keyword>
<dbReference type="PROSITE" id="PS51371">
    <property type="entry name" value="CBS"/>
    <property type="match status" value="2"/>
</dbReference>
<dbReference type="EMBL" id="JANCYW010000008">
    <property type="protein sequence ID" value="KAK4536443.1"/>
    <property type="molecule type" value="Genomic_DNA"/>
</dbReference>
<evidence type="ECO:0000256" key="16">
    <source>
        <dbReference type="PIRSR" id="PIRSR000130-4"/>
    </source>
</evidence>
<comment type="subunit">
    <text evidence="13">Homotetramer.</text>
</comment>
<comment type="activity regulation">
    <text evidence="13">Mycophenolic acid (MPA) is a non-competitive inhibitor that prevents formation of the closed enzyme conformation by binding to the same site as the amobile flap. In contrast, mizoribine monophosphate (MZP) is a competitive inhibitor that induces the closed conformation. MPA is a potent inhibitor of mammalian IMPDHs but a poor inhibitor of the bacterial enzymes. MZP is a more potent inhibitor of bacterial IMPDH.</text>
</comment>
<feature type="binding site" description="in other chain" evidence="13 16">
    <location>
        <position position="363"/>
    </location>
    <ligand>
        <name>K(+)</name>
        <dbReference type="ChEBI" id="CHEBI:29103"/>
        <note>ligand shared between two tetrameric partners</note>
    </ligand>
</feature>
<proteinExistence type="inferred from homology"/>
<dbReference type="GO" id="GO:0006183">
    <property type="term" value="P:GTP biosynthetic process"/>
    <property type="evidence" value="ECO:0007669"/>
    <property type="project" value="TreeGrafter"/>
</dbReference>
<dbReference type="SUPFAM" id="SSF51412">
    <property type="entry name" value="Inosine monophosphate dehydrogenase (IMPDH)"/>
    <property type="match status" value="2"/>
</dbReference>
<dbReference type="HAMAP" id="MF_01964">
    <property type="entry name" value="IMPDH"/>
    <property type="match status" value="1"/>
</dbReference>
<dbReference type="InterPro" id="IPR015875">
    <property type="entry name" value="IMP_DH/GMP_Rdtase_CS"/>
</dbReference>
<dbReference type="Pfam" id="PF00478">
    <property type="entry name" value="IMPDH"/>
    <property type="match status" value="1"/>
</dbReference>
<dbReference type="GO" id="GO:0003938">
    <property type="term" value="F:IMP dehydrogenase activity"/>
    <property type="evidence" value="ECO:0007669"/>
    <property type="project" value="UniProtKB-UniRule"/>
</dbReference>
<keyword evidence="10 17" id="KW-0129">CBS domain</keyword>
<keyword evidence="8 13" id="KW-0560">Oxidoreductase</keyword>
<evidence type="ECO:0000256" key="14">
    <source>
        <dbReference type="PIRSR" id="PIRSR000130-1"/>
    </source>
</evidence>
<dbReference type="InterPro" id="IPR001093">
    <property type="entry name" value="IMP_DH_GMPRt"/>
</dbReference>
<dbReference type="Gene3D" id="3.20.20.70">
    <property type="entry name" value="Aldolase class I"/>
    <property type="match status" value="1"/>
</dbReference>
<evidence type="ECO:0000256" key="6">
    <source>
        <dbReference type="ARBA" id="ARBA00022755"/>
    </source>
</evidence>
<evidence type="ECO:0000256" key="9">
    <source>
        <dbReference type="ARBA" id="ARBA00023027"/>
    </source>
</evidence>
<feature type="binding site" evidence="13 15">
    <location>
        <begin position="359"/>
        <end position="361"/>
    </location>
    <ligand>
        <name>NAD(+)</name>
        <dbReference type="ChEBI" id="CHEBI:57540"/>
    </ligand>
</feature>
<dbReference type="GO" id="GO:0009507">
    <property type="term" value="C:chloroplast"/>
    <property type="evidence" value="ECO:0007669"/>
    <property type="project" value="UniProtKB-SubCell"/>
</dbReference>
<comment type="subcellular location">
    <subcellularLocation>
        <location evidence="13">Cytoplasm</location>
    </subcellularLocation>
    <subcellularLocation>
        <location evidence="2">Plastid</location>
        <location evidence="2">Chloroplast</location>
    </subcellularLocation>
</comment>
<comment type="pathway">
    <text evidence="13 19">Purine metabolism; XMP biosynthesis via de novo pathway; XMP from IMP: step 1/1.</text>
</comment>
<dbReference type="Proteomes" id="UP001301350">
    <property type="component" value="Unassembled WGS sequence"/>
</dbReference>
<feature type="domain" description="CBS" evidence="20">
    <location>
        <begin position="215"/>
        <end position="271"/>
    </location>
</feature>
<evidence type="ECO:0000256" key="2">
    <source>
        <dbReference type="ARBA" id="ARBA00004229"/>
    </source>
</evidence>